<feature type="compositionally biased region" description="Basic residues" evidence="3">
    <location>
        <begin position="220"/>
        <end position="232"/>
    </location>
</feature>
<dbReference type="InterPro" id="IPR020422">
    <property type="entry name" value="TYR_PHOSPHATASE_DUAL_dom"/>
</dbReference>
<dbReference type="PROSITE" id="PS00383">
    <property type="entry name" value="TYR_PHOSPHATASE_1"/>
    <property type="match status" value="1"/>
</dbReference>
<evidence type="ECO:0000256" key="2">
    <source>
        <dbReference type="ARBA" id="ARBA00022912"/>
    </source>
</evidence>
<keyword evidence="2" id="KW-0904">Protein phosphatase</keyword>
<dbReference type="InterPro" id="IPR051029">
    <property type="entry name" value="mRNA_Capping_Enz/RNA_Phosphat"/>
</dbReference>
<dbReference type="AlphaFoldDB" id="A0A0N4V2U0"/>
<evidence type="ECO:0000259" key="4">
    <source>
        <dbReference type="PROSITE" id="PS50054"/>
    </source>
</evidence>
<dbReference type="PROSITE" id="PS50054">
    <property type="entry name" value="TYR_PHOSPHATASE_DUAL"/>
    <property type="match status" value="1"/>
</dbReference>
<dbReference type="OrthoDB" id="428974at2759"/>
<organism evidence="8">
    <name type="scientific">Enterobius vermicularis</name>
    <name type="common">Human pinworm</name>
    <dbReference type="NCBI Taxonomy" id="51028"/>
    <lineage>
        <taxon>Eukaryota</taxon>
        <taxon>Metazoa</taxon>
        <taxon>Ecdysozoa</taxon>
        <taxon>Nematoda</taxon>
        <taxon>Chromadorea</taxon>
        <taxon>Rhabditida</taxon>
        <taxon>Spirurina</taxon>
        <taxon>Oxyuridomorpha</taxon>
        <taxon>Oxyuroidea</taxon>
        <taxon>Oxyuridae</taxon>
        <taxon>Enterobius</taxon>
    </lineage>
</organism>
<gene>
    <name evidence="6" type="ORF">EVEC_LOCUS4046</name>
</gene>
<dbReference type="InterPro" id="IPR000340">
    <property type="entry name" value="Dual-sp_phosphatase_cat-dom"/>
</dbReference>
<accession>A0A0N4V2U0</accession>
<evidence type="ECO:0000256" key="3">
    <source>
        <dbReference type="SAM" id="MobiDB-lite"/>
    </source>
</evidence>
<keyword evidence="1" id="KW-0378">Hydrolase</keyword>
<evidence type="ECO:0000313" key="7">
    <source>
        <dbReference type="Proteomes" id="UP000274131"/>
    </source>
</evidence>
<evidence type="ECO:0000313" key="6">
    <source>
        <dbReference type="EMBL" id="VDD89295.1"/>
    </source>
</evidence>
<keyword evidence="7" id="KW-1185">Reference proteome</keyword>
<dbReference type="SMART" id="SM00195">
    <property type="entry name" value="DSPc"/>
    <property type="match status" value="1"/>
</dbReference>
<dbReference type="EMBL" id="UXUI01007749">
    <property type="protein sequence ID" value="VDD89295.1"/>
    <property type="molecule type" value="Genomic_DNA"/>
</dbReference>
<protein>
    <submittedName>
        <fullName evidence="8">TYR_PHOSPHATASE_2 domain-containing protein</fullName>
    </submittedName>
</protein>
<dbReference type="STRING" id="51028.A0A0N4V2U0"/>
<dbReference type="WBParaSite" id="EVEC_0000433801-mRNA-1">
    <property type="protein sequence ID" value="EVEC_0000433801-mRNA-1"/>
    <property type="gene ID" value="EVEC_0000433801"/>
</dbReference>
<feature type="region of interest" description="Disordered" evidence="3">
    <location>
        <begin position="307"/>
        <end position="341"/>
    </location>
</feature>
<evidence type="ECO:0000256" key="1">
    <source>
        <dbReference type="ARBA" id="ARBA00022801"/>
    </source>
</evidence>
<dbReference type="Gene3D" id="3.90.190.10">
    <property type="entry name" value="Protein tyrosine phosphatase superfamily"/>
    <property type="match status" value="1"/>
</dbReference>
<evidence type="ECO:0000313" key="8">
    <source>
        <dbReference type="WBParaSite" id="EVEC_0000433801-mRNA-1"/>
    </source>
</evidence>
<evidence type="ECO:0000259" key="5">
    <source>
        <dbReference type="PROSITE" id="PS50056"/>
    </source>
</evidence>
<dbReference type="GO" id="GO:0004721">
    <property type="term" value="F:phosphoprotein phosphatase activity"/>
    <property type="evidence" value="ECO:0007669"/>
    <property type="project" value="UniProtKB-KW"/>
</dbReference>
<reference evidence="8" key="1">
    <citation type="submission" date="2017-02" db="UniProtKB">
        <authorList>
            <consortium name="WormBaseParasite"/>
        </authorList>
    </citation>
    <scope>IDENTIFICATION</scope>
</reference>
<dbReference type="PROSITE" id="PS50056">
    <property type="entry name" value="TYR_PHOSPHATASE_2"/>
    <property type="match status" value="1"/>
</dbReference>
<dbReference type="Pfam" id="PF00782">
    <property type="entry name" value="DSPc"/>
    <property type="match status" value="1"/>
</dbReference>
<feature type="region of interest" description="Disordered" evidence="3">
    <location>
        <begin position="220"/>
        <end position="270"/>
    </location>
</feature>
<sequence length="416" mass="47201">MGRISRVLPKHSKLPFSLESEPNLDLGIGLGGLLFSNMRFVYFSRPDHTFKWTNYKPVGGVINSTRFLVFKTPINSHLATKIAKKQRFNVPDLLRTVAERGLTLGLIIDLTDTDRYYDKGDVEGMCIPYEKINCPGRGFADRDDLVDSFNAVVDNFLDANADNDLIIGVHCTNGINRSGYLVCRYLIDRLGWSSHDAIDAFERARGYPIERGSYIQALHRAAKERRTKKRHKHSDDMVSSEDEMQRQLRKRKHKRKKKDLGSGDESGTPEQMAVEAAWNQLSVAYKQHKAATENLATNHSVASASPLDYQQTSQGSSHASAEDSPYVGSNDGVEAEDSAENVNGDQVRSYVFSFLLALITENLLVIPLEQVPVKREISRSRKRKERRQRLQKEYEIMKTGNFWKINEMQKEKFGAI</sequence>
<feature type="domain" description="Tyrosine specific protein phosphatases" evidence="5">
    <location>
        <begin position="147"/>
        <end position="216"/>
    </location>
</feature>
<dbReference type="FunFam" id="3.90.190.10:FF:000256">
    <property type="entry name" value="mRNA capping enzyme, C-terminal domain containing protein"/>
    <property type="match status" value="1"/>
</dbReference>
<dbReference type="PANTHER" id="PTHR10367:SF27">
    <property type="entry name" value="TYROSINE-PROTEIN PHOSPHATASE F54C8.4-RELATED"/>
    <property type="match status" value="1"/>
</dbReference>
<dbReference type="SUPFAM" id="SSF52799">
    <property type="entry name" value="(Phosphotyrosine protein) phosphatases II"/>
    <property type="match status" value="1"/>
</dbReference>
<dbReference type="GO" id="GO:0004651">
    <property type="term" value="F:polynucleotide 5'-phosphatase activity"/>
    <property type="evidence" value="ECO:0007669"/>
    <property type="project" value="TreeGrafter"/>
</dbReference>
<dbReference type="Proteomes" id="UP000274131">
    <property type="component" value="Unassembled WGS sequence"/>
</dbReference>
<feature type="compositionally biased region" description="Polar residues" evidence="3">
    <location>
        <begin position="307"/>
        <end position="319"/>
    </location>
</feature>
<feature type="domain" description="Tyrosine-protein phosphatase" evidence="4">
    <location>
        <begin position="70"/>
        <end position="231"/>
    </location>
</feature>
<dbReference type="InterPro" id="IPR016130">
    <property type="entry name" value="Tyr_Pase_AS"/>
</dbReference>
<feature type="compositionally biased region" description="Basic residues" evidence="3">
    <location>
        <begin position="247"/>
        <end position="258"/>
    </location>
</feature>
<dbReference type="InterPro" id="IPR029021">
    <property type="entry name" value="Prot-tyrosine_phosphatase-like"/>
</dbReference>
<reference evidence="6 7" key="2">
    <citation type="submission" date="2018-10" db="EMBL/GenBank/DDBJ databases">
        <authorList>
            <consortium name="Pathogen Informatics"/>
        </authorList>
    </citation>
    <scope>NUCLEOTIDE SEQUENCE [LARGE SCALE GENOMIC DNA]</scope>
</reference>
<dbReference type="InterPro" id="IPR000387">
    <property type="entry name" value="Tyr_Pase_dom"/>
</dbReference>
<name>A0A0N4V2U0_ENTVE</name>
<dbReference type="PANTHER" id="PTHR10367">
    <property type="entry name" value="MRNA-CAPPING ENZYME"/>
    <property type="match status" value="1"/>
</dbReference>
<proteinExistence type="predicted"/>